<dbReference type="EMBL" id="PDJQ01000001">
    <property type="protein sequence ID" value="PFG75420.1"/>
    <property type="molecule type" value="Genomic_DNA"/>
</dbReference>
<dbReference type="Proteomes" id="UP000223071">
    <property type="component" value="Unassembled WGS sequence"/>
</dbReference>
<evidence type="ECO:0000259" key="1">
    <source>
        <dbReference type="PROSITE" id="PS50883"/>
    </source>
</evidence>
<evidence type="ECO:0000313" key="3">
    <source>
        <dbReference type="Proteomes" id="UP000223071"/>
    </source>
</evidence>
<name>A0A2A9HJW2_TEPT2</name>
<dbReference type="CDD" id="cd01948">
    <property type="entry name" value="EAL"/>
    <property type="match status" value="1"/>
</dbReference>
<dbReference type="InterPro" id="IPR001633">
    <property type="entry name" value="EAL_dom"/>
</dbReference>
<dbReference type="Gene3D" id="3.20.20.450">
    <property type="entry name" value="EAL domain"/>
    <property type="match status" value="1"/>
</dbReference>
<evidence type="ECO:0000313" key="2">
    <source>
        <dbReference type="EMBL" id="PFG75420.1"/>
    </source>
</evidence>
<dbReference type="PANTHER" id="PTHR33121:SF15">
    <property type="entry name" value="BLUE LIGHT- AND TEMPERATURE-REGULATED ANTIREPRESSOR BLUF"/>
    <property type="match status" value="1"/>
</dbReference>
<organism evidence="2 3">
    <name type="scientific">Tepidiforma thermophila (strain KCTC 52669 / CGMCC 1.13589 / G233)</name>
    <dbReference type="NCBI Taxonomy" id="2761530"/>
    <lineage>
        <taxon>Bacteria</taxon>
        <taxon>Bacillati</taxon>
        <taxon>Chloroflexota</taxon>
        <taxon>Tepidiformia</taxon>
        <taxon>Tepidiformales</taxon>
        <taxon>Tepidiformaceae</taxon>
        <taxon>Tepidiforma</taxon>
    </lineage>
</organism>
<reference evidence="2 3" key="1">
    <citation type="submission" date="2017-09" db="EMBL/GenBank/DDBJ databases">
        <title>Sequencing the genomes of two abundant thermophiles in Great Basin hot springs: Thermocrinis jamiesonii and novel Chloroflexi Thermoflexus hugenholtzii.</title>
        <authorList>
            <person name="Hedlund B."/>
        </authorList>
    </citation>
    <scope>NUCLEOTIDE SEQUENCE [LARGE SCALE GENOMIC DNA]</scope>
    <source>
        <strain evidence="2 3">G233</strain>
    </source>
</reference>
<dbReference type="RefSeq" id="WP_098504736.1">
    <property type="nucleotide sequence ID" value="NZ_PDJQ01000001.1"/>
</dbReference>
<dbReference type="AlphaFoldDB" id="A0A2A9HJW2"/>
<protein>
    <submittedName>
        <fullName evidence="2">EAL domain-containing protein (Putative c-di-GMP-specific phosphodiesterase class I)</fullName>
    </submittedName>
</protein>
<comment type="caution">
    <text evidence="2">The sequence shown here is derived from an EMBL/GenBank/DDBJ whole genome shotgun (WGS) entry which is preliminary data.</text>
</comment>
<keyword evidence="3" id="KW-1185">Reference proteome</keyword>
<accession>A0A2A9HJW2</accession>
<dbReference type="Pfam" id="PF00563">
    <property type="entry name" value="EAL"/>
    <property type="match status" value="1"/>
</dbReference>
<dbReference type="PROSITE" id="PS50883">
    <property type="entry name" value="EAL"/>
    <property type="match status" value="1"/>
</dbReference>
<dbReference type="PANTHER" id="PTHR33121">
    <property type="entry name" value="CYCLIC DI-GMP PHOSPHODIESTERASE PDEF"/>
    <property type="match status" value="1"/>
</dbReference>
<sequence length="362" mass="38782">MSDTSSASGPCVDCQLLPVAPPESGILVVAPPLASSLASVGQQLESAGFSPRSEVPSTLSVPYGPGQLGALAECLEAAFSSIEQHDARVLVLPAGAPVDLPALLRMETLAGFLARARARWLVDLLAEHRATTWFQPVFTADGRLYAHECLLRGLERDGRTIIPPGVLYSAAAAGDLMFHLDRFARLLAIRNGAGVGRLFINFTPTAIYNPAFCLRSTVEAVREAGIPSELVVFEVVESQRIEDVRHLVRILDTYRAAGFGVALDDFGEGFASLNLLDQVRPDVVKLDIQLVRGIDANPYRATIVQRIVAMARDLGITTLAEGIETPDELRVVREAGVDLVQGYLLGRPAARPLPQGAFARAA</sequence>
<dbReference type="SMART" id="SM00052">
    <property type="entry name" value="EAL"/>
    <property type="match status" value="1"/>
</dbReference>
<gene>
    <name evidence="2" type="ORF">A9A59_2689</name>
</gene>
<proteinExistence type="predicted"/>
<dbReference type="GO" id="GO:0071111">
    <property type="term" value="F:cyclic-guanylate-specific phosphodiesterase activity"/>
    <property type="evidence" value="ECO:0007669"/>
    <property type="project" value="InterPro"/>
</dbReference>
<feature type="domain" description="EAL" evidence="1">
    <location>
        <begin position="114"/>
        <end position="362"/>
    </location>
</feature>
<dbReference type="SUPFAM" id="SSF141868">
    <property type="entry name" value="EAL domain-like"/>
    <property type="match status" value="1"/>
</dbReference>
<dbReference type="InterPro" id="IPR050706">
    <property type="entry name" value="Cyclic-di-GMP_PDE-like"/>
</dbReference>
<dbReference type="InterPro" id="IPR035919">
    <property type="entry name" value="EAL_sf"/>
</dbReference>